<keyword evidence="2" id="KW-1185">Reference proteome</keyword>
<proteinExistence type="predicted"/>
<evidence type="ECO:0000313" key="2">
    <source>
        <dbReference type="Proteomes" id="UP000814140"/>
    </source>
</evidence>
<dbReference type="Proteomes" id="UP000814140">
    <property type="component" value="Unassembled WGS sequence"/>
</dbReference>
<protein>
    <submittedName>
        <fullName evidence="1">Uncharacterized protein</fullName>
    </submittedName>
</protein>
<accession>A0ACB8T1Y8</accession>
<reference evidence="1" key="2">
    <citation type="journal article" date="2022" name="New Phytol.">
        <title>Evolutionary transition to the ectomycorrhizal habit in the genomes of a hyperdiverse lineage of mushroom-forming fungi.</title>
        <authorList>
            <person name="Looney B."/>
            <person name="Miyauchi S."/>
            <person name="Morin E."/>
            <person name="Drula E."/>
            <person name="Courty P.E."/>
            <person name="Kohler A."/>
            <person name="Kuo A."/>
            <person name="LaButti K."/>
            <person name="Pangilinan J."/>
            <person name="Lipzen A."/>
            <person name="Riley R."/>
            <person name="Andreopoulos W."/>
            <person name="He G."/>
            <person name="Johnson J."/>
            <person name="Nolan M."/>
            <person name="Tritt A."/>
            <person name="Barry K.W."/>
            <person name="Grigoriev I.V."/>
            <person name="Nagy L.G."/>
            <person name="Hibbett D."/>
            <person name="Henrissat B."/>
            <person name="Matheny P.B."/>
            <person name="Labbe J."/>
            <person name="Martin F.M."/>
        </authorList>
    </citation>
    <scope>NUCLEOTIDE SEQUENCE</scope>
    <source>
        <strain evidence="1">HHB10654</strain>
    </source>
</reference>
<gene>
    <name evidence="1" type="ORF">BV25DRAFT_1838259</name>
</gene>
<reference evidence="1" key="1">
    <citation type="submission" date="2021-03" db="EMBL/GenBank/DDBJ databases">
        <authorList>
            <consortium name="DOE Joint Genome Institute"/>
            <person name="Ahrendt S."/>
            <person name="Looney B.P."/>
            <person name="Miyauchi S."/>
            <person name="Morin E."/>
            <person name="Drula E."/>
            <person name="Courty P.E."/>
            <person name="Chicoki N."/>
            <person name="Fauchery L."/>
            <person name="Kohler A."/>
            <person name="Kuo A."/>
            <person name="Labutti K."/>
            <person name="Pangilinan J."/>
            <person name="Lipzen A."/>
            <person name="Riley R."/>
            <person name="Andreopoulos W."/>
            <person name="He G."/>
            <person name="Johnson J."/>
            <person name="Barry K.W."/>
            <person name="Grigoriev I.V."/>
            <person name="Nagy L."/>
            <person name="Hibbett D."/>
            <person name="Henrissat B."/>
            <person name="Matheny P.B."/>
            <person name="Labbe J."/>
            <person name="Martin F."/>
        </authorList>
    </citation>
    <scope>NUCLEOTIDE SEQUENCE</scope>
    <source>
        <strain evidence="1">HHB10654</strain>
    </source>
</reference>
<name>A0ACB8T1Y8_9AGAM</name>
<organism evidence="1 2">
    <name type="scientific">Artomyces pyxidatus</name>
    <dbReference type="NCBI Taxonomy" id="48021"/>
    <lineage>
        <taxon>Eukaryota</taxon>
        <taxon>Fungi</taxon>
        <taxon>Dikarya</taxon>
        <taxon>Basidiomycota</taxon>
        <taxon>Agaricomycotina</taxon>
        <taxon>Agaricomycetes</taxon>
        <taxon>Russulales</taxon>
        <taxon>Auriscalpiaceae</taxon>
        <taxon>Artomyces</taxon>
    </lineage>
</organism>
<dbReference type="EMBL" id="MU277207">
    <property type="protein sequence ID" value="KAI0062397.1"/>
    <property type="molecule type" value="Genomic_DNA"/>
</dbReference>
<evidence type="ECO:0000313" key="1">
    <source>
        <dbReference type="EMBL" id="KAI0062397.1"/>
    </source>
</evidence>
<comment type="caution">
    <text evidence="1">The sequence shown here is derived from an EMBL/GenBank/DDBJ whole genome shotgun (WGS) entry which is preliminary data.</text>
</comment>
<sequence>MAYASFSVDFASERKEHRSTHAHHPYLLHGGFSIFPPAHFAPLDPVLLACVEETGSAVYLAFGKRCLWRRAVAPSTDPLAASTVLVRANKSSCSTSCTGSRRCLGGETPARTTSSEPQHHTVTTAHVHPSLRYVSSLLTTLLFKGSGQPTQGTTVFLSSFLQTKKWSISMTTAWPPNDKAEGGRPVVNQFGTDYALDGVTASSQGKMTRLNSEDEPDVAVFRRVSDASHRGFVQELLLPHESLTFGRDRVHGYSAWLVHRIVRLALLLGPTQESNSAPATDADFPTIPRTCGGPRTTAGLSPPQLIATGLSAPTSLFTSAPPILHRRRHKTSSTRWTTAAIRGRTNDRNRSLLVRHVLQLAGKLRKGARAVALELLPQTRTSLGRGRMINTSHFAVASTVQSYKRDCPNNDDLPPTRNIDGWWNSRRPFPSLTQASYNTTPHVKRLSVYDDSHRTRYNTAKDRPVYLSPHYQIIIYVLASHREAGLLLRDHDKTASLAALWPNRFPIFAVVSRPRPAAPRDT</sequence>